<keyword evidence="3" id="KW-1185">Reference proteome</keyword>
<reference evidence="3" key="1">
    <citation type="submission" date="2011-08" db="EMBL/GenBank/DDBJ databases">
        <authorList>
            <person name="Rombauts S."/>
        </authorList>
    </citation>
    <scope>NUCLEOTIDE SEQUENCE</scope>
    <source>
        <strain evidence="3">London</strain>
    </source>
</reference>
<protein>
    <recommendedName>
        <fullName evidence="4">Gustatory receptor</fullName>
    </recommendedName>
</protein>
<dbReference type="Proteomes" id="UP000015104">
    <property type="component" value="Unassembled WGS sequence"/>
</dbReference>
<feature type="transmembrane region" description="Helical" evidence="1">
    <location>
        <begin position="253"/>
        <end position="277"/>
    </location>
</feature>
<evidence type="ECO:0000256" key="1">
    <source>
        <dbReference type="SAM" id="Phobius"/>
    </source>
</evidence>
<dbReference type="EMBL" id="CAEY01001941">
    <property type="status" value="NOT_ANNOTATED_CDS"/>
    <property type="molecule type" value="Genomic_DNA"/>
</dbReference>
<sequence>MMFRITTLDGRSSCSKPIGLLASMLRFEGRKSEFTSWFFIFSLIYVILNNIWLLRTKTVLETCFQCLYLINLNVILFWYLKLRSTKKQYSQLIYRFENQTHCNLDNSESTRRFTSIRNIFSFYFVFVMLFGAFCVAYDPIMTFKKSNDYVQLGQNLLLSLLNLLCLLNPQLYNQFLVESCLHIHACWFTVNEYIRLLNNIDSRLLTIDKVRKVRSMYSIAADVTEKMNSFLRMPIFVFFNYLIISSFENIVQVWTVPTVFGIIHILLDLLILTLITYNTIYIHYLSNECFHDVYSLSYKMRSVALNNEVQLFLYRILRSDVGFSFLKISLITPTFVTSLTSALLTFVLSLPSLV</sequence>
<dbReference type="RefSeq" id="XP_025016723.1">
    <property type="nucleotide sequence ID" value="XM_025160955.1"/>
</dbReference>
<dbReference type="AlphaFoldDB" id="T1KAL5"/>
<evidence type="ECO:0008006" key="4">
    <source>
        <dbReference type="Google" id="ProtNLM"/>
    </source>
</evidence>
<feature type="transmembrane region" description="Helical" evidence="1">
    <location>
        <begin position="34"/>
        <end position="53"/>
    </location>
</feature>
<proteinExistence type="predicted"/>
<name>T1KAL5_TETUR</name>
<evidence type="ECO:0000313" key="3">
    <source>
        <dbReference type="Proteomes" id="UP000015104"/>
    </source>
</evidence>
<dbReference type="KEGG" id="tut:112538897"/>
<organism evidence="2 3">
    <name type="scientific">Tetranychus urticae</name>
    <name type="common">Two-spotted spider mite</name>
    <dbReference type="NCBI Taxonomy" id="32264"/>
    <lineage>
        <taxon>Eukaryota</taxon>
        <taxon>Metazoa</taxon>
        <taxon>Ecdysozoa</taxon>
        <taxon>Arthropoda</taxon>
        <taxon>Chelicerata</taxon>
        <taxon>Arachnida</taxon>
        <taxon>Acari</taxon>
        <taxon>Acariformes</taxon>
        <taxon>Trombidiformes</taxon>
        <taxon>Prostigmata</taxon>
        <taxon>Eleutherengona</taxon>
        <taxon>Raphignathae</taxon>
        <taxon>Tetranychoidea</taxon>
        <taxon>Tetranychidae</taxon>
        <taxon>Tetranychus</taxon>
    </lineage>
</organism>
<keyword evidence="1" id="KW-0472">Membrane</keyword>
<keyword evidence="1" id="KW-0812">Transmembrane</keyword>
<keyword evidence="1" id="KW-1133">Transmembrane helix</keyword>
<reference evidence="2" key="2">
    <citation type="submission" date="2015-06" db="UniProtKB">
        <authorList>
            <consortium name="EnsemblMetazoa"/>
        </authorList>
    </citation>
    <scope>IDENTIFICATION</scope>
</reference>
<feature type="transmembrane region" description="Helical" evidence="1">
    <location>
        <begin position="325"/>
        <end position="348"/>
    </location>
</feature>
<feature type="transmembrane region" description="Helical" evidence="1">
    <location>
        <begin position="230"/>
        <end position="247"/>
    </location>
</feature>
<evidence type="ECO:0000313" key="2">
    <source>
        <dbReference type="EnsemblMetazoa" id="tetur08g00880.1"/>
    </source>
</evidence>
<accession>T1KAL5</accession>
<dbReference type="GeneID" id="112538897"/>
<dbReference type="OrthoDB" id="10640476at2759"/>
<dbReference type="HOGENOM" id="CLU_067200_0_0_1"/>
<dbReference type="EnsemblMetazoa" id="tetur08g00880.1">
    <property type="protein sequence ID" value="tetur08g00880.1"/>
    <property type="gene ID" value="tetur08g00880"/>
</dbReference>
<feature type="transmembrane region" description="Helical" evidence="1">
    <location>
        <begin position="120"/>
        <end position="140"/>
    </location>
</feature>
<feature type="transmembrane region" description="Helical" evidence="1">
    <location>
        <begin position="59"/>
        <end position="80"/>
    </location>
</feature>